<evidence type="ECO:0000256" key="2">
    <source>
        <dbReference type="ARBA" id="ARBA00022729"/>
    </source>
</evidence>
<comment type="similarity">
    <text evidence="6 7">Belongs to the ephrin family.</text>
</comment>
<sequence length="270" mass="29487">MPAVSVTSTGKKLPPLYWNNSNPLFSTTSDNKITVNLFDSIDVYCPYYPPMSDNSTWEYYVIYLVSKAEYDQCTVFDPSKSLMIINCSNPTKSDVFFTIWIDPFQGFPNTPDFSSGNTYYMISSSTGKPGGLSNQYQDIGACHTKNMKLKIDICCSSTNNNTQDSSSTSTTTPGGQQTQPPATPNPPTQQTTTTKKPITAAPTPTPTTTTQKPSSTTKFPGGKPSDPSQQIVIDATGNKNSGLINNARTLRPSLTLIVLMTLTYLIHPQR</sequence>
<proteinExistence type="inferred from homology"/>
<evidence type="ECO:0000256" key="1">
    <source>
        <dbReference type="ARBA" id="ARBA00004370"/>
    </source>
</evidence>
<evidence type="ECO:0000256" key="8">
    <source>
        <dbReference type="SAM" id="MobiDB-lite"/>
    </source>
</evidence>
<feature type="compositionally biased region" description="Low complexity" evidence="8">
    <location>
        <begin position="188"/>
        <end position="218"/>
    </location>
</feature>
<dbReference type="InterPro" id="IPR008972">
    <property type="entry name" value="Cupredoxin"/>
</dbReference>
<dbReference type="GO" id="GO:0048013">
    <property type="term" value="P:ephrin receptor signaling pathway"/>
    <property type="evidence" value="ECO:0007669"/>
    <property type="project" value="TreeGrafter"/>
</dbReference>
<dbReference type="PRINTS" id="PR01347">
    <property type="entry name" value="EPHRIN"/>
</dbReference>
<evidence type="ECO:0000259" key="9">
    <source>
        <dbReference type="PROSITE" id="PS51551"/>
    </source>
</evidence>
<name>A0A8S3PXK8_MYTED</name>
<dbReference type="Pfam" id="PF00812">
    <property type="entry name" value="Ephrin"/>
    <property type="match status" value="1"/>
</dbReference>
<evidence type="ECO:0000313" key="10">
    <source>
        <dbReference type="EMBL" id="CAG2188502.1"/>
    </source>
</evidence>
<evidence type="ECO:0000256" key="4">
    <source>
        <dbReference type="ARBA" id="ARBA00023157"/>
    </source>
</evidence>
<evidence type="ECO:0000256" key="3">
    <source>
        <dbReference type="ARBA" id="ARBA00023136"/>
    </source>
</evidence>
<feature type="domain" description="Ephrin RBD" evidence="9">
    <location>
        <begin position="11"/>
        <end position="153"/>
    </location>
</feature>
<evidence type="ECO:0000256" key="6">
    <source>
        <dbReference type="PROSITE-ProRule" id="PRU00884"/>
    </source>
</evidence>
<keyword evidence="4" id="KW-1015">Disulfide bond</keyword>
<dbReference type="Gene3D" id="2.60.40.420">
    <property type="entry name" value="Cupredoxins - blue copper proteins"/>
    <property type="match status" value="1"/>
</dbReference>
<dbReference type="PANTHER" id="PTHR11304">
    <property type="entry name" value="EPHRIN"/>
    <property type="match status" value="1"/>
</dbReference>
<dbReference type="OrthoDB" id="6250301at2759"/>
<dbReference type="PROSITE" id="PS51551">
    <property type="entry name" value="EPHRIN_RBD_2"/>
    <property type="match status" value="1"/>
</dbReference>
<evidence type="ECO:0000256" key="7">
    <source>
        <dbReference type="RuleBase" id="RU004375"/>
    </source>
</evidence>
<organism evidence="10 11">
    <name type="scientific">Mytilus edulis</name>
    <name type="common">Blue mussel</name>
    <dbReference type="NCBI Taxonomy" id="6550"/>
    <lineage>
        <taxon>Eukaryota</taxon>
        <taxon>Metazoa</taxon>
        <taxon>Spiralia</taxon>
        <taxon>Lophotrochozoa</taxon>
        <taxon>Mollusca</taxon>
        <taxon>Bivalvia</taxon>
        <taxon>Autobranchia</taxon>
        <taxon>Pteriomorphia</taxon>
        <taxon>Mytilida</taxon>
        <taxon>Mytiloidea</taxon>
        <taxon>Mytilidae</taxon>
        <taxon>Mytilinae</taxon>
        <taxon>Mytilus</taxon>
    </lineage>
</organism>
<dbReference type="GO" id="GO:0046875">
    <property type="term" value="F:ephrin receptor binding"/>
    <property type="evidence" value="ECO:0007669"/>
    <property type="project" value="TreeGrafter"/>
</dbReference>
<keyword evidence="11" id="KW-1185">Reference proteome</keyword>
<accession>A0A8S3PXK8</accession>
<comment type="subcellular location">
    <subcellularLocation>
        <location evidence="1">Membrane</location>
    </subcellularLocation>
</comment>
<dbReference type="InterPro" id="IPR001799">
    <property type="entry name" value="Ephrin_RBD"/>
</dbReference>
<protein>
    <submittedName>
        <fullName evidence="10">EFNB</fullName>
    </submittedName>
</protein>
<comment type="caution">
    <text evidence="6">Lacks conserved residue(s) required for the propagation of feature annotation.</text>
</comment>
<dbReference type="Proteomes" id="UP000683360">
    <property type="component" value="Unassembled WGS sequence"/>
</dbReference>
<gene>
    <name evidence="10" type="ORF">MEDL_3918</name>
</gene>
<keyword evidence="5" id="KW-0325">Glycoprotein</keyword>
<dbReference type="EMBL" id="CAJPWZ010000245">
    <property type="protein sequence ID" value="CAG2188502.1"/>
    <property type="molecule type" value="Genomic_DNA"/>
</dbReference>
<feature type="region of interest" description="Disordered" evidence="8">
    <location>
        <begin position="160"/>
        <end position="230"/>
    </location>
</feature>
<feature type="compositionally biased region" description="Low complexity" evidence="8">
    <location>
        <begin position="160"/>
        <end position="180"/>
    </location>
</feature>
<dbReference type="InterPro" id="IPR031328">
    <property type="entry name" value="Ephrin"/>
</dbReference>
<reference evidence="10" key="1">
    <citation type="submission" date="2021-03" db="EMBL/GenBank/DDBJ databases">
        <authorList>
            <person name="Bekaert M."/>
        </authorList>
    </citation>
    <scope>NUCLEOTIDE SEQUENCE</scope>
</reference>
<dbReference type="SUPFAM" id="SSF49503">
    <property type="entry name" value="Cupredoxins"/>
    <property type="match status" value="1"/>
</dbReference>
<evidence type="ECO:0000313" key="11">
    <source>
        <dbReference type="Proteomes" id="UP000683360"/>
    </source>
</evidence>
<keyword evidence="3 7" id="KW-0472">Membrane</keyword>
<dbReference type="GO" id="GO:0005886">
    <property type="term" value="C:plasma membrane"/>
    <property type="evidence" value="ECO:0007669"/>
    <property type="project" value="TreeGrafter"/>
</dbReference>
<dbReference type="PANTHER" id="PTHR11304:SF29">
    <property type="entry name" value="EPHRIN"/>
    <property type="match status" value="1"/>
</dbReference>
<evidence type="ECO:0000256" key="5">
    <source>
        <dbReference type="ARBA" id="ARBA00023180"/>
    </source>
</evidence>
<comment type="caution">
    <text evidence="10">The sequence shown here is derived from an EMBL/GenBank/DDBJ whole genome shotgun (WGS) entry which is preliminary data.</text>
</comment>
<keyword evidence="2" id="KW-0732">Signal</keyword>
<dbReference type="GO" id="GO:0007411">
    <property type="term" value="P:axon guidance"/>
    <property type="evidence" value="ECO:0007669"/>
    <property type="project" value="TreeGrafter"/>
</dbReference>
<dbReference type="AlphaFoldDB" id="A0A8S3PXK8"/>